<proteinExistence type="predicted"/>
<organism evidence="1">
    <name type="scientific">uncultured bacterium pAX1</name>
    <dbReference type="NCBI Taxonomy" id="1781156"/>
    <lineage>
        <taxon>Bacteria</taxon>
        <taxon>environmental samples</taxon>
    </lineage>
</organism>
<dbReference type="EMBL" id="KT982357">
    <property type="protein sequence ID" value="AOR51031.1"/>
    <property type="molecule type" value="Genomic_DNA"/>
</dbReference>
<protein>
    <submittedName>
        <fullName evidence="1">Uncharacterized protein</fullName>
    </submittedName>
</protein>
<accession>A0A1C9U4G6</accession>
<sequence>MAFFAPNNSNKILKRIPTIVVVYSRLIGNLMEDKITIIEGPTPVFEHVNDGWAMGLNEGPRLSVPALTRLRTFNGPALVQRCYTAWNSHSSIHLHYRAENGSEETAPILAARSVDTPDGHVLLLWVYLDSDGVEFEVDAGDDDDQRNDFPDQ</sequence>
<dbReference type="AlphaFoldDB" id="A0A1C9U4G6"/>
<name>A0A1C9U4G6_9BACT</name>
<reference evidence="1" key="1">
    <citation type="journal article" date="2016" name="Sci. Rep.">
        <title>Triclosan Resistome from Metagenome Reveals Diverse Enoyl Acyl Carrier Protein Reductases and Selective Enrichment of Triclosan Resistance Genes.</title>
        <authorList>
            <person name="Khan R."/>
            <person name="Kong H.G."/>
            <person name="Jung Y.H."/>
            <person name="Choi J."/>
            <person name="Baek K.Y."/>
            <person name="Hwang E.C."/>
            <person name="Lee S.W."/>
        </authorList>
    </citation>
    <scope>NUCLEOTIDE SEQUENCE</scope>
</reference>
<evidence type="ECO:0000313" key="1">
    <source>
        <dbReference type="EMBL" id="AOR51031.1"/>
    </source>
</evidence>